<sequence>MPPPVSTKEDIRTQRKSLANLFLDNNPREVDQRSRREIGKQVETRPVAQPEQSEPPEKRESKAHLEFLEEREKWRKSKGATKRRTISVDLGLMSAADLAQANQAPDTPAGGSKARSNLEQLLAEHHQNHPYKLCPTADEAKEQTRWFLDHASIKISVSTENAVE</sequence>
<evidence type="ECO:0000313" key="2">
    <source>
        <dbReference type="EMBL" id="GMH75280.1"/>
    </source>
</evidence>
<gene>
    <name evidence="2" type="ORF">TrLO_g13995</name>
</gene>
<dbReference type="Proteomes" id="UP001165122">
    <property type="component" value="Unassembled WGS sequence"/>
</dbReference>
<dbReference type="EMBL" id="BRXW01000715">
    <property type="protein sequence ID" value="GMH75280.1"/>
    <property type="molecule type" value="Genomic_DNA"/>
</dbReference>
<feature type="region of interest" description="Disordered" evidence="1">
    <location>
        <begin position="1"/>
        <end position="65"/>
    </location>
</feature>
<comment type="caution">
    <text evidence="2">The sequence shown here is derived from an EMBL/GenBank/DDBJ whole genome shotgun (WGS) entry which is preliminary data.</text>
</comment>
<reference evidence="3" key="1">
    <citation type="journal article" date="2023" name="Commun. Biol.">
        <title>Genome analysis of Parmales, the sister group of diatoms, reveals the evolutionary specialization of diatoms from phago-mixotrophs to photoautotrophs.</title>
        <authorList>
            <person name="Ban H."/>
            <person name="Sato S."/>
            <person name="Yoshikawa S."/>
            <person name="Yamada K."/>
            <person name="Nakamura Y."/>
            <person name="Ichinomiya M."/>
            <person name="Sato N."/>
            <person name="Blanc-Mathieu R."/>
            <person name="Endo H."/>
            <person name="Kuwata A."/>
            <person name="Ogata H."/>
        </authorList>
    </citation>
    <scope>NUCLEOTIDE SEQUENCE [LARGE SCALE GENOMIC DNA]</scope>
    <source>
        <strain evidence="3">NIES 3700</strain>
    </source>
</reference>
<evidence type="ECO:0000313" key="3">
    <source>
        <dbReference type="Proteomes" id="UP001165122"/>
    </source>
</evidence>
<feature type="compositionally biased region" description="Basic and acidic residues" evidence="1">
    <location>
        <begin position="26"/>
        <end position="43"/>
    </location>
</feature>
<feature type="compositionally biased region" description="Basic and acidic residues" evidence="1">
    <location>
        <begin position="55"/>
        <end position="65"/>
    </location>
</feature>
<evidence type="ECO:0000256" key="1">
    <source>
        <dbReference type="SAM" id="MobiDB-lite"/>
    </source>
</evidence>
<protein>
    <submittedName>
        <fullName evidence="2">Uncharacterized protein</fullName>
    </submittedName>
</protein>
<organism evidence="2 3">
    <name type="scientific">Triparma laevis f. longispina</name>
    <dbReference type="NCBI Taxonomy" id="1714387"/>
    <lineage>
        <taxon>Eukaryota</taxon>
        <taxon>Sar</taxon>
        <taxon>Stramenopiles</taxon>
        <taxon>Ochrophyta</taxon>
        <taxon>Bolidophyceae</taxon>
        <taxon>Parmales</taxon>
        <taxon>Triparmaceae</taxon>
        <taxon>Triparma</taxon>
    </lineage>
</organism>
<dbReference type="AlphaFoldDB" id="A0A9W7AWN3"/>
<accession>A0A9W7AWN3</accession>
<keyword evidence="3" id="KW-1185">Reference proteome</keyword>
<proteinExistence type="predicted"/>
<name>A0A9W7AWN3_9STRA</name>